<name>A0A5J4T9X3_9EUKA</name>
<accession>A0A5J4T9X3</accession>
<reference evidence="1 2" key="1">
    <citation type="submission" date="2019-03" db="EMBL/GenBank/DDBJ databases">
        <title>Single cell metagenomics reveals metabolic interactions within the superorganism composed of flagellate Streblomastix strix and complex community of Bacteroidetes bacteria on its surface.</title>
        <authorList>
            <person name="Treitli S.C."/>
            <person name="Kolisko M."/>
            <person name="Husnik F."/>
            <person name="Keeling P."/>
            <person name="Hampl V."/>
        </authorList>
    </citation>
    <scope>NUCLEOTIDE SEQUENCE [LARGE SCALE GENOMIC DNA]</scope>
    <source>
        <strain evidence="1">ST1C</strain>
    </source>
</reference>
<protein>
    <submittedName>
        <fullName evidence="1">Uncharacterized protein</fullName>
    </submittedName>
</protein>
<evidence type="ECO:0000313" key="1">
    <source>
        <dbReference type="EMBL" id="KAA6354969.1"/>
    </source>
</evidence>
<comment type="caution">
    <text evidence="1">The sequence shown here is derived from an EMBL/GenBank/DDBJ whole genome shotgun (WGS) entry which is preliminary data.</text>
</comment>
<sequence>MKCRIKALGQILSDSNAIWRTPTYQKHLAPVTLRKRIQEELIVSGVPISFGLNTIRHAVQQEQQLKNSSAIYPVTKIHTQQNFLEDSQQKEILPYGLFGQKLEHSGLVLGNKPQYVESPFITPSQCYVFFLRLIRTRPNTRQILRHVCTVEYG</sequence>
<dbReference type="AlphaFoldDB" id="A0A5J4T9X3"/>
<gene>
    <name evidence="1" type="ORF">EZS28_049504</name>
</gene>
<proteinExistence type="predicted"/>
<evidence type="ECO:0000313" key="2">
    <source>
        <dbReference type="Proteomes" id="UP000324800"/>
    </source>
</evidence>
<dbReference type="EMBL" id="SNRW01035400">
    <property type="protein sequence ID" value="KAA6354969.1"/>
    <property type="molecule type" value="Genomic_DNA"/>
</dbReference>
<organism evidence="1 2">
    <name type="scientific">Streblomastix strix</name>
    <dbReference type="NCBI Taxonomy" id="222440"/>
    <lineage>
        <taxon>Eukaryota</taxon>
        <taxon>Metamonada</taxon>
        <taxon>Preaxostyla</taxon>
        <taxon>Oxymonadida</taxon>
        <taxon>Streblomastigidae</taxon>
        <taxon>Streblomastix</taxon>
    </lineage>
</organism>
<dbReference type="Proteomes" id="UP000324800">
    <property type="component" value="Unassembled WGS sequence"/>
</dbReference>